<dbReference type="RefSeq" id="XP_018713613.1">
    <property type="nucleotide sequence ID" value="XM_018856856.1"/>
</dbReference>
<gene>
    <name evidence="1" type="ORF">METBIDRAFT_37307</name>
</gene>
<dbReference type="PANTHER" id="PTHR28289:SF1">
    <property type="entry name" value="DASH COMPLEX SUBUNIT HSK3"/>
    <property type="match status" value="1"/>
</dbReference>
<dbReference type="GO" id="GO:0042729">
    <property type="term" value="C:DASH complex"/>
    <property type="evidence" value="ECO:0007669"/>
    <property type="project" value="TreeGrafter"/>
</dbReference>
<dbReference type="GO" id="GO:0008608">
    <property type="term" value="P:attachment of spindle microtubules to kinetochore"/>
    <property type="evidence" value="ECO:0007669"/>
    <property type="project" value="InterPro"/>
</dbReference>
<dbReference type="Pfam" id="PF08227">
    <property type="entry name" value="DASH_Hsk3"/>
    <property type="match status" value="1"/>
</dbReference>
<proteinExistence type="predicted"/>
<name>A0A1A0HGX4_9ASCO</name>
<dbReference type="Proteomes" id="UP000092555">
    <property type="component" value="Unassembled WGS sequence"/>
</dbReference>
<dbReference type="OrthoDB" id="3358869at2759"/>
<evidence type="ECO:0000313" key="2">
    <source>
        <dbReference type="Proteomes" id="UP000092555"/>
    </source>
</evidence>
<dbReference type="AlphaFoldDB" id="A0A1A0HGX4"/>
<protein>
    <submittedName>
        <fullName evidence="1">Uncharacterized protein</fullName>
    </submittedName>
</protein>
<dbReference type="GO" id="GO:0051010">
    <property type="term" value="F:microtubule plus-end binding"/>
    <property type="evidence" value="ECO:0007669"/>
    <property type="project" value="TreeGrafter"/>
</dbReference>
<dbReference type="STRING" id="869754.A0A1A0HGX4"/>
<dbReference type="GeneID" id="30029832"/>
<sequence>MSLQDKKNEQLSQLSEQAAVLHSNLSSLDSLVKDACYQHELMQLLGMMHGALFMASHQVFGNQMIGDTHTESASEDEN</sequence>
<evidence type="ECO:0000313" key="1">
    <source>
        <dbReference type="EMBL" id="OBA23132.1"/>
    </source>
</evidence>
<organism evidence="1 2">
    <name type="scientific">Metschnikowia bicuspidata var. bicuspidata NRRL YB-4993</name>
    <dbReference type="NCBI Taxonomy" id="869754"/>
    <lineage>
        <taxon>Eukaryota</taxon>
        <taxon>Fungi</taxon>
        <taxon>Dikarya</taxon>
        <taxon>Ascomycota</taxon>
        <taxon>Saccharomycotina</taxon>
        <taxon>Pichiomycetes</taxon>
        <taxon>Metschnikowiaceae</taxon>
        <taxon>Metschnikowia</taxon>
    </lineage>
</organism>
<dbReference type="InterPro" id="IPR013183">
    <property type="entry name" value="Hsk3-like"/>
</dbReference>
<reference evidence="1 2" key="1">
    <citation type="submission" date="2016-05" db="EMBL/GenBank/DDBJ databases">
        <title>Comparative genomics of biotechnologically important yeasts.</title>
        <authorList>
            <consortium name="DOE Joint Genome Institute"/>
            <person name="Riley R."/>
            <person name="Haridas S."/>
            <person name="Wolfe K.H."/>
            <person name="Lopes M.R."/>
            <person name="Hittinger C.T."/>
            <person name="Goker M."/>
            <person name="Salamov A."/>
            <person name="Wisecaver J."/>
            <person name="Long T.M."/>
            <person name="Aerts A.L."/>
            <person name="Barry K."/>
            <person name="Choi C."/>
            <person name="Clum A."/>
            <person name="Coughlan A.Y."/>
            <person name="Deshpande S."/>
            <person name="Douglass A.P."/>
            <person name="Hanson S.J."/>
            <person name="Klenk H.-P."/>
            <person name="LaButti K."/>
            <person name="Lapidus A."/>
            <person name="Lindquist E."/>
            <person name="Lipzen A."/>
            <person name="Meier-kolthoff J.P."/>
            <person name="Ohm R.A."/>
            <person name="Otillar R.P."/>
            <person name="Pangilinan J."/>
            <person name="Peng Y."/>
            <person name="Rokas A."/>
            <person name="Rosa C.A."/>
            <person name="Scheuner C."/>
            <person name="Sibirny A.A."/>
            <person name="Slot J.C."/>
            <person name="Stielow J.B."/>
            <person name="Sun H."/>
            <person name="Kurtzman C.P."/>
            <person name="Blackwell M."/>
            <person name="Grigoriev I.V."/>
            <person name="Jeffries T.W."/>
        </authorList>
    </citation>
    <scope>NUCLEOTIDE SEQUENCE [LARGE SCALE GENOMIC DNA]</scope>
    <source>
        <strain evidence="1 2">NRRL YB-4993</strain>
    </source>
</reference>
<dbReference type="PANTHER" id="PTHR28289">
    <property type="entry name" value="DASH COMPLEX SUBUNIT HSK3"/>
    <property type="match status" value="1"/>
</dbReference>
<dbReference type="EMBL" id="LXTC01000001">
    <property type="protein sequence ID" value="OBA23132.1"/>
    <property type="molecule type" value="Genomic_DNA"/>
</dbReference>
<keyword evidence="2" id="KW-1185">Reference proteome</keyword>
<dbReference type="InterPro" id="IPR042332">
    <property type="entry name" value="Hsk3"/>
</dbReference>
<comment type="caution">
    <text evidence="1">The sequence shown here is derived from an EMBL/GenBank/DDBJ whole genome shotgun (WGS) entry which is preliminary data.</text>
</comment>
<accession>A0A1A0HGX4</accession>